<dbReference type="VEuPathDB" id="VectorBase:GAUT008629"/>
<reference evidence="5" key="1">
    <citation type="submission" date="2020-05" db="UniProtKB">
        <authorList>
            <consortium name="EnsemblMetazoa"/>
        </authorList>
    </citation>
    <scope>IDENTIFICATION</scope>
    <source>
        <strain evidence="5">TTRI</strain>
    </source>
</reference>
<keyword evidence="2" id="KW-0175">Coiled coil</keyword>
<dbReference type="Pfam" id="PF10545">
    <property type="entry name" value="MADF_DNA_bdg"/>
    <property type="match status" value="1"/>
</dbReference>
<evidence type="ECO:0000256" key="2">
    <source>
        <dbReference type="SAM" id="Coils"/>
    </source>
</evidence>
<comment type="subcellular location">
    <subcellularLocation>
        <location evidence="1">Nucleus</location>
    </subcellularLocation>
</comment>
<evidence type="ECO:0000313" key="6">
    <source>
        <dbReference type="Proteomes" id="UP000078200"/>
    </source>
</evidence>
<dbReference type="PROSITE" id="PS51029">
    <property type="entry name" value="MADF"/>
    <property type="match status" value="1"/>
</dbReference>
<name>A0A1A9ULT2_GLOAU</name>
<evidence type="ECO:0008006" key="7">
    <source>
        <dbReference type="Google" id="ProtNLM"/>
    </source>
</evidence>
<protein>
    <recommendedName>
        <fullName evidence="7">MADF domain-containing protein</fullName>
    </recommendedName>
</protein>
<dbReference type="GO" id="GO:0005634">
    <property type="term" value="C:nucleus"/>
    <property type="evidence" value="ECO:0007669"/>
    <property type="project" value="UniProtKB-SubCell"/>
</dbReference>
<dbReference type="InterPro" id="IPR006578">
    <property type="entry name" value="MADF-dom"/>
</dbReference>
<keyword evidence="6" id="KW-1185">Reference proteome</keyword>
<evidence type="ECO:0000256" key="1">
    <source>
        <dbReference type="PROSITE-ProRule" id="PRU00371"/>
    </source>
</evidence>
<organism evidence="5 6">
    <name type="scientific">Glossina austeni</name>
    <name type="common">Savannah tsetse fly</name>
    <dbReference type="NCBI Taxonomy" id="7395"/>
    <lineage>
        <taxon>Eukaryota</taxon>
        <taxon>Metazoa</taxon>
        <taxon>Ecdysozoa</taxon>
        <taxon>Arthropoda</taxon>
        <taxon>Hexapoda</taxon>
        <taxon>Insecta</taxon>
        <taxon>Pterygota</taxon>
        <taxon>Neoptera</taxon>
        <taxon>Endopterygota</taxon>
        <taxon>Diptera</taxon>
        <taxon>Brachycera</taxon>
        <taxon>Muscomorpha</taxon>
        <taxon>Hippoboscoidea</taxon>
        <taxon>Glossinidae</taxon>
        <taxon>Glossina</taxon>
    </lineage>
</organism>
<proteinExistence type="predicted"/>
<dbReference type="EnsemblMetazoa" id="GAUT008629-RA">
    <property type="protein sequence ID" value="GAUT008629-PA"/>
    <property type="gene ID" value="GAUT008629"/>
</dbReference>
<keyword evidence="1" id="KW-0539">Nucleus</keyword>
<feature type="domain" description="MADF" evidence="3">
    <location>
        <begin position="20"/>
        <end position="119"/>
    </location>
</feature>
<sequence>MHNNTTRKPLVNITSVSTRALINSVRKYEILYNRESNGSKCFNLREKKWEKVALELFPYFTKCNSKLKEQIRIGIRRRWQHVRRHVADTARTMKSVENYTRNKQDTVFTQCEFLLPFINSPNCARLAQRLGLQKNTSVSSALADDDDDILDANLGNSPVIGGDTRSIKFKVDNTHLNEVTSSAPEYQNDMQQTDDNGSNVPEKRDFLISNPRSIKVTDENLYFRNKGNDGVEANNSGDKNGSNSRKFFNFANKNDISFVGDMQSRLTRLNNVEKRRLERLESQADYYNQEADRMFLLSLAPELNNVPSASKIAVKAEIAAVIARALGSGAELFS</sequence>
<dbReference type="PROSITE" id="PS51031">
    <property type="entry name" value="BESS"/>
    <property type="match status" value="1"/>
</dbReference>
<evidence type="ECO:0000259" key="4">
    <source>
        <dbReference type="PROSITE" id="PS51031"/>
    </source>
</evidence>
<evidence type="ECO:0000313" key="5">
    <source>
        <dbReference type="EnsemblMetazoa" id="GAUT008629-PA"/>
    </source>
</evidence>
<feature type="coiled-coil region" evidence="2">
    <location>
        <begin position="263"/>
        <end position="290"/>
    </location>
</feature>
<dbReference type="InterPro" id="IPR004210">
    <property type="entry name" value="BESS_motif"/>
</dbReference>
<feature type="domain" description="BESS" evidence="4">
    <location>
        <begin position="289"/>
        <end position="328"/>
    </location>
</feature>
<dbReference type="GO" id="GO:0003677">
    <property type="term" value="F:DNA binding"/>
    <property type="evidence" value="ECO:0007669"/>
    <property type="project" value="InterPro"/>
</dbReference>
<dbReference type="AlphaFoldDB" id="A0A1A9ULT2"/>
<dbReference type="Proteomes" id="UP000078200">
    <property type="component" value="Unassembled WGS sequence"/>
</dbReference>
<evidence type="ECO:0000259" key="3">
    <source>
        <dbReference type="PROSITE" id="PS51029"/>
    </source>
</evidence>
<accession>A0A1A9ULT2</accession>